<evidence type="ECO:0000313" key="1">
    <source>
        <dbReference type="EMBL" id="MPC54813.1"/>
    </source>
</evidence>
<protein>
    <submittedName>
        <fullName evidence="1">Uncharacterized protein</fullName>
    </submittedName>
</protein>
<name>A0A5B7GBX4_PORTR</name>
<reference evidence="1 2" key="1">
    <citation type="submission" date="2019-05" db="EMBL/GenBank/DDBJ databases">
        <title>Another draft genome of Portunus trituberculatus and its Hox gene families provides insights of decapod evolution.</title>
        <authorList>
            <person name="Jeong J.-H."/>
            <person name="Song I."/>
            <person name="Kim S."/>
            <person name="Choi T."/>
            <person name="Kim D."/>
            <person name="Ryu S."/>
            <person name="Kim W."/>
        </authorList>
    </citation>
    <scope>NUCLEOTIDE SEQUENCE [LARGE SCALE GENOMIC DNA]</scope>
    <source>
        <tissue evidence="1">Muscle</tissue>
    </source>
</reference>
<comment type="caution">
    <text evidence="1">The sequence shown here is derived from an EMBL/GenBank/DDBJ whole genome shotgun (WGS) entry which is preliminary data.</text>
</comment>
<dbReference type="Proteomes" id="UP000324222">
    <property type="component" value="Unassembled WGS sequence"/>
</dbReference>
<gene>
    <name evidence="1" type="ORF">E2C01_048741</name>
</gene>
<dbReference type="AlphaFoldDB" id="A0A5B7GBX4"/>
<organism evidence="1 2">
    <name type="scientific">Portunus trituberculatus</name>
    <name type="common">Swimming crab</name>
    <name type="synonym">Neptunus trituberculatus</name>
    <dbReference type="NCBI Taxonomy" id="210409"/>
    <lineage>
        <taxon>Eukaryota</taxon>
        <taxon>Metazoa</taxon>
        <taxon>Ecdysozoa</taxon>
        <taxon>Arthropoda</taxon>
        <taxon>Crustacea</taxon>
        <taxon>Multicrustacea</taxon>
        <taxon>Malacostraca</taxon>
        <taxon>Eumalacostraca</taxon>
        <taxon>Eucarida</taxon>
        <taxon>Decapoda</taxon>
        <taxon>Pleocyemata</taxon>
        <taxon>Brachyura</taxon>
        <taxon>Eubrachyura</taxon>
        <taxon>Portunoidea</taxon>
        <taxon>Portunidae</taxon>
        <taxon>Portuninae</taxon>
        <taxon>Portunus</taxon>
    </lineage>
</organism>
<keyword evidence="2" id="KW-1185">Reference proteome</keyword>
<sequence length="68" mass="7322">MIELAKSRREQRRGYCQLPQTAVHREPSTGRHSAGRDVGEVKVVVGFDSKGETVKGETEGAVGPSEGL</sequence>
<proteinExistence type="predicted"/>
<accession>A0A5B7GBX4</accession>
<dbReference type="EMBL" id="VSRR010012657">
    <property type="protein sequence ID" value="MPC54813.1"/>
    <property type="molecule type" value="Genomic_DNA"/>
</dbReference>
<evidence type="ECO:0000313" key="2">
    <source>
        <dbReference type="Proteomes" id="UP000324222"/>
    </source>
</evidence>